<name>L1ICY0_GUITC</name>
<dbReference type="GO" id="GO:0022857">
    <property type="term" value="F:transmembrane transporter activity"/>
    <property type="evidence" value="ECO:0007669"/>
    <property type="project" value="InterPro"/>
</dbReference>
<sequence length="429" mass="47593">MAVGMHETDQISSSQKARDGFNVKANEHACPNNARQSEEESPKVEWGKEESVEDEKFWVNNSLTYLQDETDSDSKKIEVEETNYDNFQIPWFKVSCIFLAVASDAVALIGPVPFLPALCQDRFQLSEAEVGVVVGVLTGAYSLANFATSMVLGHWSDLCGRRFFILLGLFTSTVLTFALGFIHDPWTAILSRMMIGALNTNFALSRAAISDLIPPGKRAIPFAYLGATFALARTFSSAVGGFMVGLFFQDPFIAPCIALSLPPGITFVMVLFGLPEMHGKRTYDGVGDALQVWWRNRRSKARAEATVPYEEHKDEHANGTSTVKDEEGGGEKKAEEQKINHAHLTLMQKWKILTEDKLIMRLTIAFGVVSFANGFSFPESHGMGMNALQTGFAFTSMGLVGFFFQIIFYKVLLKTIGLRQIFKVCQEKK</sequence>
<evidence type="ECO:0000256" key="7">
    <source>
        <dbReference type="SAM" id="Phobius"/>
    </source>
</evidence>
<feature type="transmembrane region" description="Helical" evidence="7">
    <location>
        <begin position="392"/>
        <end position="413"/>
    </location>
</feature>
<feature type="transmembrane region" description="Helical" evidence="7">
    <location>
        <begin position="130"/>
        <end position="152"/>
    </location>
</feature>
<keyword evidence="10" id="KW-1185">Reference proteome</keyword>
<evidence type="ECO:0000256" key="5">
    <source>
        <dbReference type="ARBA" id="ARBA00023136"/>
    </source>
</evidence>
<keyword evidence="2" id="KW-0813">Transport</keyword>
<feature type="transmembrane region" description="Helical" evidence="7">
    <location>
        <begin position="221"/>
        <end position="246"/>
    </location>
</feature>
<evidence type="ECO:0000256" key="2">
    <source>
        <dbReference type="ARBA" id="ARBA00022448"/>
    </source>
</evidence>
<gene>
    <name evidence="8" type="ORF">GUITHDRAFT_120085</name>
</gene>
<dbReference type="STRING" id="905079.L1ICY0"/>
<dbReference type="GO" id="GO:0016020">
    <property type="term" value="C:membrane"/>
    <property type="evidence" value="ECO:0007669"/>
    <property type="project" value="UniProtKB-SubCell"/>
</dbReference>
<dbReference type="AlphaFoldDB" id="L1ICY0"/>
<organism evidence="8">
    <name type="scientific">Guillardia theta (strain CCMP2712)</name>
    <name type="common">Cryptophyte</name>
    <dbReference type="NCBI Taxonomy" id="905079"/>
    <lineage>
        <taxon>Eukaryota</taxon>
        <taxon>Cryptophyceae</taxon>
        <taxon>Pyrenomonadales</taxon>
        <taxon>Geminigeraceae</taxon>
        <taxon>Guillardia</taxon>
    </lineage>
</organism>
<dbReference type="PANTHER" id="PTHR23504">
    <property type="entry name" value="MAJOR FACILITATOR SUPERFAMILY DOMAIN-CONTAINING PROTEIN 10"/>
    <property type="match status" value="1"/>
</dbReference>
<evidence type="ECO:0000313" key="9">
    <source>
        <dbReference type="EnsemblProtists" id="EKX33695"/>
    </source>
</evidence>
<dbReference type="SUPFAM" id="SSF103473">
    <property type="entry name" value="MFS general substrate transporter"/>
    <property type="match status" value="1"/>
</dbReference>
<dbReference type="Pfam" id="PF07690">
    <property type="entry name" value="MFS_1"/>
    <property type="match status" value="1"/>
</dbReference>
<keyword evidence="4 7" id="KW-1133">Transmembrane helix</keyword>
<reference evidence="9" key="3">
    <citation type="submission" date="2015-06" db="UniProtKB">
        <authorList>
            <consortium name="EnsemblProtists"/>
        </authorList>
    </citation>
    <scope>IDENTIFICATION</scope>
</reference>
<keyword evidence="5 7" id="KW-0472">Membrane</keyword>
<feature type="transmembrane region" description="Helical" evidence="7">
    <location>
        <begin position="164"/>
        <end position="183"/>
    </location>
</feature>
<keyword evidence="3 7" id="KW-0812">Transmembrane</keyword>
<comment type="subcellular location">
    <subcellularLocation>
        <location evidence="1">Membrane</location>
        <topology evidence="1">Multi-pass membrane protein</topology>
    </subcellularLocation>
</comment>
<dbReference type="RefSeq" id="XP_005820675.1">
    <property type="nucleotide sequence ID" value="XM_005820618.1"/>
</dbReference>
<accession>L1ICY0</accession>
<feature type="transmembrane region" description="Helical" evidence="7">
    <location>
        <begin position="252"/>
        <end position="274"/>
    </location>
</feature>
<feature type="region of interest" description="Disordered" evidence="6">
    <location>
        <begin position="1"/>
        <end position="51"/>
    </location>
</feature>
<evidence type="ECO:0000313" key="8">
    <source>
        <dbReference type="EMBL" id="EKX33695.1"/>
    </source>
</evidence>
<dbReference type="GeneID" id="17290453"/>
<reference evidence="10" key="2">
    <citation type="submission" date="2012-11" db="EMBL/GenBank/DDBJ databases">
        <authorList>
            <person name="Kuo A."/>
            <person name="Curtis B.A."/>
            <person name="Tanifuji G."/>
            <person name="Burki F."/>
            <person name="Gruber A."/>
            <person name="Irimia M."/>
            <person name="Maruyama S."/>
            <person name="Arias M.C."/>
            <person name="Ball S.G."/>
            <person name="Gile G.H."/>
            <person name="Hirakawa Y."/>
            <person name="Hopkins J.F."/>
            <person name="Rensing S.A."/>
            <person name="Schmutz J."/>
            <person name="Symeonidi A."/>
            <person name="Elias M."/>
            <person name="Eveleigh R.J."/>
            <person name="Herman E.K."/>
            <person name="Klute M.J."/>
            <person name="Nakayama T."/>
            <person name="Obornik M."/>
            <person name="Reyes-Prieto A."/>
            <person name="Armbrust E.V."/>
            <person name="Aves S.J."/>
            <person name="Beiko R.G."/>
            <person name="Coutinho P."/>
            <person name="Dacks J.B."/>
            <person name="Durnford D.G."/>
            <person name="Fast N.M."/>
            <person name="Green B.R."/>
            <person name="Grisdale C."/>
            <person name="Hempe F."/>
            <person name="Henrissat B."/>
            <person name="Hoppner M.P."/>
            <person name="Ishida K.-I."/>
            <person name="Kim E."/>
            <person name="Koreny L."/>
            <person name="Kroth P.G."/>
            <person name="Liu Y."/>
            <person name="Malik S.-B."/>
            <person name="Maier U.G."/>
            <person name="McRose D."/>
            <person name="Mock T."/>
            <person name="Neilson J.A."/>
            <person name="Onodera N.T."/>
            <person name="Poole A.M."/>
            <person name="Pritham E.J."/>
            <person name="Richards T.A."/>
            <person name="Rocap G."/>
            <person name="Roy S.W."/>
            <person name="Sarai C."/>
            <person name="Schaack S."/>
            <person name="Shirato S."/>
            <person name="Slamovits C.H."/>
            <person name="Spencer D.F."/>
            <person name="Suzuki S."/>
            <person name="Worden A.Z."/>
            <person name="Zauner S."/>
            <person name="Barry K."/>
            <person name="Bell C."/>
            <person name="Bharti A.K."/>
            <person name="Crow J.A."/>
            <person name="Grimwood J."/>
            <person name="Kramer R."/>
            <person name="Lindquist E."/>
            <person name="Lucas S."/>
            <person name="Salamov A."/>
            <person name="McFadden G.I."/>
            <person name="Lane C.E."/>
            <person name="Keeling P.J."/>
            <person name="Gray M.W."/>
            <person name="Grigoriev I.V."/>
            <person name="Archibald J.M."/>
        </authorList>
    </citation>
    <scope>NUCLEOTIDE SEQUENCE</scope>
    <source>
        <strain evidence="10">CCMP2712</strain>
    </source>
</reference>
<evidence type="ECO:0008006" key="11">
    <source>
        <dbReference type="Google" id="ProtNLM"/>
    </source>
</evidence>
<dbReference type="OMA" id="ISHGFAM"/>
<proteinExistence type="predicted"/>
<dbReference type="OrthoDB" id="10262656at2759"/>
<dbReference type="EMBL" id="JH993132">
    <property type="protein sequence ID" value="EKX33695.1"/>
    <property type="molecule type" value="Genomic_DNA"/>
</dbReference>
<dbReference type="HOGENOM" id="CLU_640053_0_0_1"/>
<dbReference type="InterPro" id="IPR036259">
    <property type="entry name" value="MFS_trans_sf"/>
</dbReference>
<evidence type="ECO:0000313" key="10">
    <source>
        <dbReference type="Proteomes" id="UP000011087"/>
    </source>
</evidence>
<feature type="compositionally biased region" description="Basic and acidic residues" evidence="6">
    <location>
        <begin position="36"/>
        <end position="51"/>
    </location>
</feature>
<dbReference type="Proteomes" id="UP000011087">
    <property type="component" value="Unassembled WGS sequence"/>
</dbReference>
<dbReference type="eggNOG" id="KOG2615">
    <property type="taxonomic scope" value="Eukaryota"/>
</dbReference>
<dbReference type="PaxDb" id="55529-EKX33695"/>
<dbReference type="EnsemblProtists" id="EKX33695">
    <property type="protein sequence ID" value="EKX33695"/>
    <property type="gene ID" value="GUITHDRAFT_120085"/>
</dbReference>
<feature type="transmembrane region" description="Helical" evidence="7">
    <location>
        <begin position="189"/>
        <end position="209"/>
    </location>
</feature>
<evidence type="ECO:0000256" key="6">
    <source>
        <dbReference type="SAM" id="MobiDB-lite"/>
    </source>
</evidence>
<reference evidence="8 10" key="1">
    <citation type="journal article" date="2012" name="Nature">
        <title>Algal genomes reveal evolutionary mosaicism and the fate of nucleomorphs.</title>
        <authorList>
            <consortium name="DOE Joint Genome Institute"/>
            <person name="Curtis B.A."/>
            <person name="Tanifuji G."/>
            <person name="Burki F."/>
            <person name="Gruber A."/>
            <person name="Irimia M."/>
            <person name="Maruyama S."/>
            <person name="Arias M.C."/>
            <person name="Ball S.G."/>
            <person name="Gile G.H."/>
            <person name="Hirakawa Y."/>
            <person name="Hopkins J.F."/>
            <person name="Kuo A."/>
            <person name="Rensing S.A."/>
            <person name="Schmutz J."/>
            <person name="Symeonidi A."/>
            <person name="Elias M."/>
            <person name="Eveleigh R.J."/>
            <person name="Herman E.K."/>
            <person name="Klute M.J."/>
            <person name="Nakayama T."/>
            <person name="Obornik M."/>
            <person name="Reyes-Prieto A."/>
            <person name="Armbrust E.V."/>
            <person name="Aves S.J."/>
            <person name="Beiko R.G."/>
            <person name="Coutinho P."/>
            <person name="Dacks J.B."/>
            <person name="Durnford D.G."/>
            <person name="Fast N.M."/>
            <person name="Green B.R."/>
            <person name="Grisdale C.J."/>
            <person name="Hempel F."/>
            <person name="Henrissat B."/>
            <person name="Hoppner M.P."/>
            <person name="Ishida K."/>
            <person name="Kim E."/>
            <person name="Koreny L."/>
            <person name="Kroth P.G."/>
            <person name="Liu Y."/>
            <person name="Malik S.B."/>
            <person name="Maier U.G."/>
            <person name="McRose D."/>
            <person name="Mock T."/>
            <person name="Neilson J.A."/>
            <person name="Onodera N.T."/>
            <person name="Poole A.M."/>
            <person name="Pritham E.J."/>
            <person name="Richards T.A."/>
            <person name="Rocap G."/>
            <person name="Roy S.W."/>
            <person name="Sarai C."/>
            <person name="Schaack S."/>
            <person name="Shirato S."/>
            <person name="Slamovits C.H."/>
            <person name="Spencer D.F."/>
            <person name="Suzuki S."/>
            <person name="Worden A.Z."/>
            <person name="Zauner S."/>
            <person name="Barry K."/>
            <person name="Bell C."/>
            <person name="Bharti A.K."/>
            <person name="Crow J.A."/>
            <person name="Grimwood J."/>
            <person name="Kramer R."/>
            <person name="Lindquist E."/>
            <person name="Lucas S."/>
            <person name="Salamov A."/>
            <person name="McFadden G.I."/>
            <person name="Lane C.E."/>
            <person name="Keeling P.J."/>
            <person name="Gray M.W."/>
            <person name="Grigoriev I.V."/>
            <person name="Archibald J.M."/>
        </authorList>
    </citation>
    <scope>NUCLEOTIDE SEQUENCE</scope>
    <source>
        <strain evidence="8 10">CCMP2712</strain>
    </source>
</reference>
<evidence type="ECO:0000256" key="1">
    <source>
        <dbReference type="ARBA" id="ARBA00004141"/>
    </source>
</evidence>
<dbReference type="KEGG" id="gtt:GUITHDRAFT_120085"/>
<dbReference type="InterPro" id="IPR011701">
    <property type="entry name" value="MFS"/>
</dbReference>
<feature type="compositionally biased region" description="Basic and acidic residues" evidence="6">
    <location>
        <begin position="16"/>
        <end position="27"/>
    </location>
</feature>
<protein>
    <recommendedName>
        <fullName evidence="11">Major facilitator superfamily (MFS) profile domain-containing protein</fullName>
    </recommendedName>
</protein>
<feature type="transmembrane region" description="Helical" evidence="7">
    <location>
        <begin position="358"/>
        <end position="377"/>
    </location>
</feature>
<feature type="region of interest" description="Disordered" evidence="6">
    <location>
        <begin position="305"/>
        <end position="334"/>
    </location>
</feature>
<evidence type="ECO:0000256" key="3">
    <source>
        <dbReference type="ARBA" id="ARBA00022692"/>
    </source>
</evidence>
<feature type="compositionally biased region" description="Basic and acidic residues" evidence="6">
    <location>
        <begin position="309"/>
        <end position="334"/>
    </location>
</feature>
<dbReference type="Gene3D" id="1.20.1250.20">
    <property type="entry name" value="MFS general substrate transporter like domains"/>
    <property type="match status" value="1"/>
</dbReference>
<dbReference type="PANTHER" id="PTHR23504:SF111">
    <property type="entry name" value="MAJOR FACILITATOR SUPERFAMILY (MFS) PROFILE DOMAIN-CONTAINING PROTEIN"/>
    <property type="match status" value="1"/>
</dbReference>
<evidence type="ECO:0000256" key="4">
    <source>
        <dbReference type="ARBA" id="ARBA00022989"/>
    </source>
</evidence>
<feature type="transmembrane region" description="Helical" evidence="7">
    <location>
        <begin position="96"/>
        <end position="118"/>
    </location>
</feature>